<dbReference type="RefSeq" id="WP_150092616.1">
    <property type="nucleotide sequence ID" value="NZ_VWSF01000029.1"/>
</dbReference>
<evidence type="ECO:0000256" key="2">
    <source>
        <dbReference type="SAM" id="Phobius"/>
    </source>
</evidence>
<dbReference type="Pfam" id="PF09579">
    <property type="entry name" value="Spore_YtfJ"/>
    <property type="match status" value="1"/>
</dbReference>
<evidence type="ECO:0000256" key="1">
    <source>
        <dbReference type="SAM" id="MobiDB-lite"/>
    </source>
</evidence>
<keyword evidence="2" id="KW-0472">Membrane</keyword>
<gene>
    <name evidence="3" type="ORF">F0145_23445</name>
</gene>
<keyword evidence="2" id="KW-0812">Transmembrane</keyword>
<sequence length="136" mass="14544">METTQIKQLISSLTETFSQNSTIKKVYGDPKETQGKTIIPVAKVSFGFGGGFGGGGIKGQENADTPEPETNKAKGQGGGMGGGLLAKPLGLLEITPEYTRFVRFDISRYLVIGGVLGLMVGLISKRNRRKHQYPAL</sequence>
<feature type="region of interest" description="Disordered" evidence="1">
    <location>
        <begin position="55"/>
        <end position="80"/>
    </location>
</feature>
<dbReference type="Proteomes" id="UP000323426">
    <property type="component" value="Unassembled WGS sequence"/>
</dbReference>
<name>A0A5M6CXJ8_9BACT</name>
<proteinExistence type="predicted"/>
<evidence type="ECO:0000313" key="3">
    <source>
        <dbReference type="EMBL" id="KAA5539948.1"/>
    </source>
</evidence>
<dbReference type="AlphaFoldDB" id="A0A5M6CXJ8"/>
<dbReference type="InterPro" id="IPR014229">
    <property type="entry name" value="Spore_YtfJ"/>
</dbReference>
<dbReference type="PANTHER" id="PTHR39162">
    <property type="entry name" value="GLL3345 PROTEIN"/>
    <property type="match status" value="1"/>
</dbReference>
<organism evidence="3 4">
    <name type="scientific">Adhaeribacter rhizoryzae</name>
    <dbReference type="NCBI Taxonomy" id="2607907"/>
    <lineage>
        <taxon>Bacteria</taxon>
        <taxon>Pseudomonadati</taxon>
        <taxon>Bacteroidota</taxon>
        <taxon>Cytophagia</taxon>
        <taxon>Cytophagales</taxon>
        <taxon>Hymenobacteraceae</taxon>
        <taxon>Adhaeribacter</taxon>
    </lineage>
</organism>
<evidence type="ECO:0000313" key="4">
    <source>
        <dbReference type="Proteomes" id="UP000323426"/>
    </source>
</evidence>
<feature type="transmembrane region" description="Helical" evidence="2">
    <location>
        <begin position="106"/>
        <end position="123"/>
    </location>
</feature>
<protein>
    <recommendedName>
        <fullName evidence="5">Sporulation protein</fullName>
    </recommendedName>
</protein>
<keyword evidence="4" id="KW-1185">Reference proteome</keyword>
<keyword evidence="2" id="KW-1133">Transmembrane helix</keyword>
<dbReference type="PANTHER" id="PTHR39162:SF1">
    <property type="entry name" value="SPORULATION PROTEIN YTFJ"/>
    <property type="match status" value="1"/>
</dbReference>
<comment type="caution">
    <text evidence="3">The sequence shown here is derived from an EMBL/GenBank/DDBJ whole genome shotgun (WGS) entry which is preliminary data.</text>
</comment>
<dbReference type="EMBL" id="VWSF01000029">
    <property type="protein sequence ID" value="KAA5539948.1"/>
    <property type="molecule type" value="Genomic_DNA"/>
</dbReference>
<evidence type="ECO:0008006" key="5">
    <source>
        <dbReference type="Google" id="ProtNLM"/>
    </source>
</evidence>
<reference evidence="3 4" key="1">
    <citation type="submission" date="2019-09" db="EMBL/GenBank/DDBJ databases">
        <title>Genome sequence and assembly of Adhaeribacter sp.</title>
        <authorList>
            <person name="Chhetri G."/>
        </authorList>
    </citation>
    <scope>NUCLEOTIDE SEQUENCE [LARGE SCALE GENOMIC DNA]</scope>
    <source>
        <strain evidence="3 4">DK36</strain>
    </source>
</reference>
<accession>A0A5M6CXJ8</accession>